<evidence type="ECO:0008006" key="4">
    <source>
        <dbReference type="Google" id="ProtNLM"/>
    </source>
</evidence>
<evidence type="ECO:0000256" key="1">
    <source>
        <dbReference type="SAM" id="MobiDB-lite"/>
    </source>
</evidence>
<accession>A0A6A6H0L1</accession>
<feature type="region of interest" description="Disordered" evidence="1">
    <location>
        <begin position="1"/>
        <end position="97"/>
    </location>
</feature>
<dbReference type="SUPFAM" id="SSF48452">
    <property type="entry name" value="TPR-like"/>
    <property type="match status" value="1"/>
</dbReference>
<gene>
    <name evidence="2" type="ORF">EV356DRAFT_535296</name>
</gene>
<dbReference type="OrthoDB" id="428342at2759"/>
<organism evidence="2 3">
    <name type="scientific">Viridothelium virens</name>
    <name type="common">Speckled blister lichen</name>
    <name type="synonym">Trypethelium virens</name>
    <dbReference type="NCBI Taxonomy" id="1048519"/>
    <lineage>
        <taxon>Eukaryota</taxon>
        <taxon>Fungi</taxon>
        <taxon>Dikarya</taxon>
        <taxon>Ascomycota</taxon>
        <taxon>Pezizomycotina</taxon>
        <taxon>Dothideomycetes</taxon>
        <taxon>Dothideomycetes incertae sedis</taxon>
        <taxon>Trypetheliales</taxon>
        <taxon>Trypetheliaceae</taxon>
        <taxon>Viridothelium</taxon>
    </lineage>
</organism>
<dbReference type="PANTHER" id="PTHR21581:SF6">
    <property type="entry name" value="TRAFFICKING PROTEIN PARTICLE COMPLEX SUBUNIT 12"/>
    <property type="match status" value="1"/>
</dbReference>
<dbReference type="InterPro" id="IPR011990">
    <property type="entry name" value="TPR-like_helical_dom_sf"/>
</dbReference>
<dbReference type="PANTHER" id="PTHR21581">
    <property type="entry name" value="D-ALANYL-D-ALANINE CARBOXYPEPTIDASE"/>
    <property type="match status" value="1"/>
</dbReference>
<proteinExistence type="predicted"/>
<reference evidence="2" key="1">
    <citation type="journal article" date="2020" name="Stud. Mycol.">
        <title>101 Dothideomycetes genomes: a test case for predicting lifestyles and emergence of pathogens.</title>
        <authorList>
            <person name="Haridas S."/>
            <person name="Albert R."/>
            <person name="Binder M."/>
            <person name="Bloem J."/>
            <person name="Labutti K."/>
            <person name="Salamov A."/>
            <person name="Andreopoulos B."/>
            <person name="Baker S."/>
            <person name="Barry K."/>
            <person name="Bills G."/>
            <person name="Bluhm B."/>
            <person name="Cannon C."/>
            <person name="Castanera R."/>
            <person name="Culley D."/>
            <person name="Daum C."/>
            <person name="Ezra D."/>
            <person name="Gonzalez J."/>
            <person name="Henrissat B."/>
            <person name="Kuo A."/>
            <person name="Liang C."/>
            <person name="Lipzen A."/>
            <person name="Lutzoni F."/>
            <person name="Magnuson J."/>
            <person name="Mondo S."/>
            <person name="Nolan M."/>
            <person name="Ohm R."/>
            <person name="Pangilinan J."/>
            <person name="Park H.-J."/>
            <person name="Ramirez L."/>
            <person name="Alfaro M."/>
            <person name="Sun H."/>
            <person name="Tritt A."/>
            <person name="Yoshinaga Y."/>
            <person name="Zwiers L.-H."/>
            <person name="Turgeon B."/>
            <person name="Goodwin S."/>
            <person name="Spatafora J."/>
            <person name="Crous P."/>
            <person name="Grigoriev I."/>
        </authorList>
    </citation>
    <scope>NUCLEOTIDE SEQUENCE</scope>
    <source>
        <strain evidence="2">Tuck. ex Michener</strain>
    </source>
</reference>
<dbReference type="GO" id="GO:0030008">
    <property type="term" value="C:TRAPP complex"/>
    <property type="evidence" value="ECO:0007669"/>
    <property type="project" value="TreeGrafter"/>
</dbReference>
<keyword evidence="3" id="KW-1185">Reference proteome</keyword>
<dbReference type="Proteomes" id="UP000800092">
    <property type="component" value="Unassembled WGS sequence"/>
</dbReference>
<dbReference type="EMBL" id="ML991824">
    <property type="protein sequence ID" value="KAF2231614.1"/>
    <property type="molecule type" value="Genomic_DNA"/>
</dbReference>
<feature type="compositionally biased region" description="Basic and acidic residues" evidence="1">
    <location>
        <begin position="1"/>
        <end position="14"/>
    </location>
</feature>
<dbReference type="AlphaFoldDB" id="A0A6A6H0L1"/>
<evidence type="ECO:0000313" key="3">
    <source>
        <dbReference type="Proteomes" id="UP000800092"/>
    </source>
</evidence>
<dbReference type="GO" id="GO:0005794">
    <property type="term" value="C:Golgi apparatus"/>
    <property type="evidence" value="ECO:0007669"/>
    <property type="project" value="TreeGrafter"/>
</dbReference>
<sequence length="459" mass="51213">MAHRREISHDDRRRVPIPRRTTRGPLEDSDPLTDPDTALVSPPPSLSTPINTTLPGTSPPPSSASHHLSPNLVSPPPRASAGNHAPTPSTDHRALPRPRKDFSFLFNPTIYQPLPATTIPPPFAHSPHQPQPNTPLASLLSHGHFRHAAISCATTLTSGSLREHDGASIFGLFQTRLSCLLLLQLTPLAATESKALGDLTSDFYREDGRHVVPWGLRVLCVRLQALGFGDARRGVMGYYELGREARQEIVRLAREKKKDGKEAQEEMAMWKDRLRDLGVRVADALVEMGDLEGAGRYLATQRIQEEADEMQRMRMALVWLRVGDVKTARRYLGLENGEMYTEDGEKAVMNALVKVAEGDYNGALTEWQKLREQIPENEMVYQNLAVCLLYTGRISEARSLLEALIDKPASFHGLTFNLSTIYELCTEHSRDRKMELADRVAAHDPTELGWEKSTSDFKL</sequence>
<evidence type="ECO:0000313" key="2">
    <source>
        <dbReference type="EMBL" id="KAF2231614.1"/>
    </source>
</evidence>
<dbReference type="Gene3D" id="1.25.40.10">
    <property type="entry name" value="Tetratricopeptide repeat domain"/>
    <property type="match status" value="1"/>
</dbReference>
<protein>
    <recommendedName>
        <fullName evidence="4">TPR-like protein</fullName>
    </recommendedName>
</protein>
<name>A0A6A6H0L1_VIRVR</name>
<dbReference type="Pfam" id="PF14559">
    <property type="entry name" value="TPR_19"/>
    <property type="match status" value="1"/>
</dbReference>